<dbReference type="Proteomes" id="UP000694863">
    <property type="component" value="Unplaced"/>
</dbReference>
<keyword evidence="1" id="KW-1185">Reference proteome</keyword>
<evidence type="ECO:0000313" key="1">
    <source>
        <dbReference type="Proteomes" id="UP000694863"/>
    </source>
</evidence>
<dbReference type="GeneID" id="105978592"/>
<organism evidence="1 2">
    <name type="scientific">Echinops telfairi</name>
    <name type="common">Lesser hedgehog tenrec</name>
    <dbReference type="NCBI Taxonomy" id="9371"/>
    <lineage>
        <taxon>Eukaryota</taxon>
        <taxon>Metazoa</taxon>
        <taxon>Chordata</taxon>
        <taxon>Craniata</taxon>
        <taxon>Vertebrata</taxon>
        <taxon>Euteleostomi</taxon>
        <taxon>Mammalia</taxon>
        <taxon>Eutheria</taxon>
        <taxon>Afrotheria</taxon>
        <taxon>Tenrecidae</taxon>
        <taxon>Tenrecinae</taxon>
        <taxon>Echinops</taxon>
    </lineage>
</organism>
<dbReference type="PANTHER" id="PTHR34035:SF1">
    <property type="entry name" value="TESTIS-EXPRESSED PROTEIN 47"/>
    <property type="match status" value="1"/>
</dbReference>
<dbReference type="Pfam" id="PF24787">
    <property type="entry name" value="TEX47"/>
    <property type="match status" value="1"/>
</dbReference>
<evidence type="ECO:0000313" key="2">
    <source>
        <dbReference type="RefSeq" id="XP_012860081.1"/>
    </source>
</evidence>
<protein>
    <submittedName>
        <fullName evidence="2">Testis-expressed protein 47</fullName>
    </submittedName>
</protein>
<gene>
    <name evidence="2" type="primary">TEX47</name>
</gene>
<dbReference type="PANTHER" id="PTHR34035">
    <property type="entry name" value="TESTIS-EXPRESSED PROTEIN 47"/>
    <property type="match status" value="1"/>
</dbReference>
<sequence>MDHRAPKTGKKPPLESTLLPQVPRSNYLHTQEEKQRLQLKKFLMNRMFLIGNIQAHTEKKDIADYYENVFQLISKHHLGETVTGLLLIYPTSILHILESSSGTLFRILLDYLDHKKGESEFLIQGLKIIVMSHNIPSRLFMQWHVSVINVPVMYLDDVTQSQSIEEVVTEFLTQIHKLGLHLFKSVKVGAKGPGDNLHQIAPELLIPEQIIKCLGKAEEFLDPETFIKMYNNPIHITLDSEVVWPAPTRFYV</sequence>
<dbReference type="InterPro" id="IPR055308">
    <property type="entry name" value="TEX47-like"/>
</dbReference>
<accession>A0ABM0ZQD5</accession>
<proteinExistence type="predicted"/>
<name>A0ABM0ZQD5_ECHTE</name>
<dbReference type="RefSeq" id="XP_012860081.1">
    <property type="nucleotide sequence ID" value="XM_013004627.1"/>
</dbReference>
<reference evidence="2" key="1">
    <citation type="submission" date="2025-08" db="UniProtKB">
        <authorList>
            <consortium name="RefSeq"/>
        </authorList>
    </citation>
    <scope>IDENTIFICATION</scope>
</reference>